<dbReference type="GeneID" id="95979769"/>
<evidence type="ECO:0000256" key="1">
    <source>
        <dbReference type="SAM" id="MobiDB-lite"/>
    </source>
</evidence>
<protein>
    <submittedName>
        <fullName evidence="2">Uncharacterized protein</fullName>
    </submittedName>
</protein>
<keyword evidence="3" id="KW-1185">Reference proteome</keyword>
<dbReference type="Proteomes" id="UP001562354">
    <property type="component" value="Unassembled WGS sequence"/>
</dbReference>
<dbReference type="RefSeq" id="XP_069198166.1">
    <property type="nucleotide sequence ID" value="XM_069345962.1"/>
</dbReference>
<organism evidence="2 3">
    <name type="scientific">Neodothiora populina</name>
    <dbReference type="NCBI Taxonomy" id="2781224"/>
    <lineage>
        <taxon>Eukaryota</taxon>
        <taxon>Fungi</taxon>
        <taxon>Dikarya</taxon>
        <taxon>Ascomycota</taxon>
        <taxon>Pezizomycotina</taxon>
        <taxon>Dothideomycetes</taxon>
        <taxon>Dothideomycetidae</taxon>
        <taxon>Dothideales</taxon>
        <taxon>Dothioraceae</taxon>
        <taxon>Neodothiora</taxon>
    </lineage>
</organism>
<feature type="region of interest" description="Disordered" evidence="1">
    <location>
        <begin position="314"/>
        <end position="351"/>
    </location>
</feature>
<feature type="compositionally biased region" description="Basic and acidic residues" evidence="1">
    <location>
        <begin position="323"/>
        <end position="345"/>
    </location>
</feature>
<accession>A0ABR3P6U0</accession>
<dbReference type="InterPro" id="IPR018858">
    <property type="entry name" value="DUF2458"/>
</dbReference>
<dbReference type="Pfam" id="PF10454">
    <property type="entry name" value="DUF2458"/>
    <property type="match status" value="1"/>
</dbReference>
<gene>
    <name evidence="2" type="ORF">AAFC00_006070</name>
</gene>
<reference evidence="2 3" key="1">
    <citation type="submission" date="2024-07" db="EMBL/GenBank/DDBJ databases">
        <title>Draft sequence of the Neodothiora populina.</title>
        <authorList>
            <person name="Drown D.D."/>
            <person name="Schuette U.S."/>
            <person name="Buechlein A.B."/>
            <person name="Rusch D.R."/>
            <person name="Winton L.W."/>
            <person name="Adams G.A."/>
        </authorList>
    </citation>
    <scope>NUCLEOTIDE SEQUENCE [LARGE SCALE GENOMIC DNA]</scope>
    <source>
        <strain evidence="2 3">CPC 39397</strain>
    </source>
</reference>
<evidence type="ECO:0000313" key="3">
    <source>
        <dbReference type="Proteomes" id="UP001562354"/>
    </source>
</evidence>
<feature type="region of interest" description="Disordered" evidence="1">
    <location>
        <begin position="20"/>
        <end position="179"/>
    </location>
</feature>
<proteinExistence type="predicted"/>
<feature type="compositionally biased region" description="Polar residues" evidence="1">
    <location>
        <begin position="149"/>
        <end position="161"/>
    </location>
</feature>
<feature type="compositionally biased region" description="Basic and acidic residues" evidence="1">
    <location>
        <begin position="125"/>
        <end position="146"/>
    </location>
</feature>
<evidence type="ECO:0000313" key="2">
    <source>
        <dbReference type="EMBL" id="KAL1301890.1"/>
    </source>
</evidence>
<feature type="compositionally biased region" description="Polar residues" evidence="1">
    <location>
        <begin position="61"/>
        <end position="81"/>
    </location>
</feature>
<dbReference type="EMBL" id="JBFMKM010000013">
    <property type="protein sequence ID" value="KAL1301890.1"/>
    <property type="molecule type" value="Genomic_DNA"/>
</dbReference>
<comment type="caution">
    <text evidence="2">The sequence shown here is derived from an EMBL/GenBank/DDBJ whole genome shotgun (WGS) entry which is preliminary data.</text>
</comment>
<name>A0ABR3P6U0_9PEZI</name>
<feature type="compositionally biased region" description="Polar residues" evidence="1">
    <location>
        <begin position="93"/>
        <end position="104"/>
    </location>
</feature>
<sequence length="375" mass="41497">MAGNDAGGYSLPPDLSSILATLAQYAPQQTSTPPPAAPSQPQQADEDDSYSPPPAGIPFAAQQQHNHQPSSFPTATTNLPPSISRDPRLLNRSRVNTPDQTSLSAHPEPYDGCRSSVGGAQQQQEAEKIQQRQFQHDRYQRTHDPRPQPSQRTESNGCGTRSSTAQQQPPAPPQSSSIIDPATITVWSEGLRCVNKIGMQNPNFAAAIRRMITNQQKHEMMWYSGRQELKQIQARRATGASAIQSILGSLSGISSKPTSSTAEPISQEEKQAELSAFDLKVYRAQSAMHDSMLSELKALGVPFFGTYADRILSDDDGNDNDEYNEKVDEGVMGNDKKEWRRETKGQPRHSPRITTRELLGLRKRIIAYLEDMYRE</sequence>